<feature type="compositionally biased region" description="Low complexity" evidence="1">
    <location>
        <begin position="7"/>
        <end position="27"/>
    </location>
</feature>
<dbReference type="EMBL" id="LOCL01000026">
    <property type="protein sequence ID" value="KUF19766.1"/>
    <property type="molecule type" value="Genomic_DNA"/>
</dbReference>
<reference evidence="2 3" key="1">
    <citation type="submission" date="2015-12" db="EMBL/GenBank/DDBJ databases">
        <title>Draft genome sequence of Streptomyces silvensis ATCC 53525, a producer of novel hormone antagonists.</title>
        <authorList>
            <person name="Johnston C.W."/>
            <person name="Li Y."/>
            <person name="Magarvey N.A."/>
        </authorList>
    </citation>
    <scope>NUCLEOTIDE SEQUENCE [LARGE SCALE GENOMIC DNA]</scope>
    <source>
        <strain evidence="2 3">ATCC 53525</strain>
    </source>
</reference>
<proteinExistence type="predicted"/>
<organism evidence="2 3">
    <name type="scientific">Streptomyces silvensis</name>
    <dbReference type="NCBI Taxonomy" id="1765722"/>
    <lineage>
        <taxon>Bacteria</taxon>
        <taxon>Bacillati</taxon>
        <taxon>Actinomycetota</taxon>
        <taxon>Actinomycetes</taxon>
        <taxon>Kitasatosporales</taxon>
        <taxon>Streptomycetaceae</taxon>
        <taxon>Streptomyces</taxon>
    </lineage>
</organism>
<protein>
    <submittedName>
        <fullName evidence="2">Uncharacterized protein</fullName>
    </submittedName>
</protein>
<dbReference type="OrthoDB" id="4315371at2"/>
<dbReference type="RefSeq" id="WP_058846267.1">
    <property type="nucleotide sequence ID" value="NZ_LOCL01000026.1"/>
</dbReference>
<evidence type="ECO:0000256" key="1">
    <source>
        <dbReference type="SAM" id="MobiDB-lite"/>
    </source>
</evidence>
<evidence type="ECO:0000313" key="2">
    <source>
        <dbReference type="EMBL" id="KUF19766.1"/>
    </source>
</evidence>
<sequence>MSSATFTPASLSSGPAGPRPAAGATALSGDHRPHRVGTALRAAKVFMGTAFGVAVLGEFAEEAGVRRR</sequence>
<name>A0A0W7X9X1_9ACTN</name>
<dbReference type="AlphaFoldDB" id="A0A0W7X9X1"/>
<evidence type="ECO:0000313" key="3">
    <source>
        <dbReference type="Proteomes" id="UP000054804"/>
    </source>
</evidence>
<comment type="caution">
    <text evidence="2">The sequence shown here is derived from an EMBL/GenBank/DDBJ whole genome shotgun (WGS) entry which is preliminary data.</text>
</comment>
<keyword evidence="3" id="KW-1185">Reference proteome</keyword>
<gene>
    <name evidence="2" type="ORF">AT728_05310</name>
</gene>
<accession>A0A0W7X9X1</accession>
<feature type="region of interest" description="Disordered" evidence="1">
    <location>
        <begin position="1"/>
        <end position="33"/>
    </location>
</feature>
<dbReference type="Proteomes" id="UP000054804">
    <property type="component" value="Unassembled WGS sequence"/>
</dbReference>